<dbReference type="Pfam" id="PF07859">
    <property type="entry name" value="Abhydrolase_3"/>
    <property type="match status" value="1"/>
</dbReference>
<dbReference type="AlphaFoldDB" id="A0A1J9S7G7"/>
<dbReference type="Gene3D" id="3.40.50.1820">
    <property type="entry name" value="alpha/beta hydrolase"/>
    <property type="match status" value="1"/>
</dbReference>
<dbReference type="PANTHER" id="PTHR48081:SF8">
    <property type="entry name" value="ALPHA_BETA HYDROLASE FOLD-3 DOMAIN-CONTAINING PROTEIN-RELATED"/>
    <property type="match status" value="1"/>
</dbReference>
<keyword evidence="1" id="KW-0378">Hydrolase</keyword>
<keyword evidence="4" id="KW-1185">Reference proteome</keyword>
<evidence type="ECO:0000259" key="2">
    <source>
        <dbReference type="Pfam" id="PF07859"/>
    </source>
</evidence>
<dbReference type="PANTHER" id="PTHR48081">
    <property type="entry name" value="AB HYDROLASE SUPERFAMILY PROTEIN C4A8.06C"/>
    <property type="match status" value="1"/>
</dbReference>
<dbReference type="EMBL" id="MNUE01000014">
    <property type="protein sequence ID" value="OJD35860.1"/>
    <property type="molecule type" value="Genomic_DNA"/>
</dbReference>
<evidence type="ECO:0000313" key="3">
    <source>
        <dbReference type="EMBL" id="OJD35860.1"/>
    </source>
</evidence>
<dbReference type="SUPFAM" id="SSF53474">
    <property type="entry name" value="alpha/beta-Hydrolases"/>
    <property type="match status" value="1"/>
</dbReference>
<reference evidence="3 4" key="1">
    <citation type="submission" date="2016-10" db="EMBL/GenBank/DDBJ databases">
        <title>Proteomics and genomics reveal pathogen-plant mechanisms compatible with a hemibiotrophic lifestyle of Diplodia corticola.</title>
        <authorList>
            <person name="Fernandes I."/>
            <person name="De Jonge R."/>
            <person name="Van De Peer Y."/>
            <person name="Devreese B."/>
            <person name="Alves A."/>
            <person name="Esteves A.C."/>
        </authorList>
    </citation>
    <scope>NUCLEOTIDE SEQUENCE [LARGE SCALE GENOMIC DNA]</scope>
    <source>
        <strain evidence="3 4">CBS 112549</strain>
    </source>
</reference>
<evidence type="ECO:0000256" key="1">
    <source>
        <dbReference type="ARBA" id="ARBA00022801"/>
    </source>
</evidence>
<dbReference type="GeneID" id="31011384"/>
<protein>
    <submittedName>
        <fullName evidence="3">Lipase 2</fullName>
    </submittedName>
</protein>
<sequence>MENMDLAEASKPHPELRQYFAQGGPNPFPKMGDLDATRKGLADGLRSVLSSMPPTYMEGVEKGQIEIPMRDGATMSALLYKPAGGSSAPLAVLYHGGGHAMGIPEMEESNAMILVRNHGCVVVSVDYRLAPEHNFPVPIDDSWDAFKWVVAHAFQLGADPSKGFVVGGSSAGANIAAVVSHLARDEKVSPPLTGVFLAVPFTLPEGAVPEKYKDRYRSREESKRFEMSDPTAMLEAMSEYMQAWLYLGLIQTNAGLYQGDNASPLYVPFNWPSGHAGLPRTYLVVCGMDPLRDDGLLYEYVLRTESGVETKLDFYPGMPHGFWAVYPQFEASKKATADVVAGWAWLMS</sequence>
<name>A0A1J9S7G7_9PEZI</name>
<organism evidence="3 4">
    <name type="scientific">Diplodia corticola</name>
    <dbReference type="NCBI Taxonomy" id="236234"/>
    <lineage>
        <taxon>Eukaryota</taxon>
        <taxon>Fungi</taxon>
        <taxon>Dikarya</taxon>
        <taxon>Ascomycota</taxon>
        <taxon>Pezizomycotina</taxon>
        <taxon>Dothideomycetes</taxon>
        <taxon>Dothideomycetes incertae sedis</taxon>
        <taxon>Botryosphaeriales</taxon>
        <taxon>Botryosphaeriaceae</taxon>
        <taxon>Diplodia</taxon>
    </lineage>
</organism>
<proteinExistence type="predicted"/>
<dbReference type="GO" id="GO:0016787">
    <property type="term" value="F:hydrolase activity"/>
    <property type="evidence" value="ECO:0007669"/>
    <property type="project" value="UniProtKB-KW"/>
</dbReference>
<dbReference type="InterPro" id="IPR013094">
    <property type="entry name" value="AB_hydrolase_3"/>
</dbReference>
<gene>
    <name evidence="3" type="ORF">BKCO1_1400049</name>
</gene>
<dbReference type="OrthoDB" id="408631at2759"/>
<dbReference type="InterPro" id="IPR050300">
    <property type="entry name" value="GDXG_lipolytic_enzyme"/>
</dbReference>
<dbReference type="InterPro" id="IPR029058">
    <property type="entry name" value="AB_hydrolase_fold"/>
</dbReference>
<dbReference type="STRING" id="236234.A0A1J9S7G7"/>
<dbReference type="RefSeq" id="XP_020132120.1">
    <property type="nucleotide sequence ID" value="XM_020271125.1"/>
</dbReference>
<evidence type="ECO:0000313" key="4">
    <source>
        <dbReference type="Proteomes" id="UP000183809"/>
    </source>
</evidence>
<feature type="domain" description="Alpha/beta hydrolase fold-3" evidence="2">
    <location>
        <begin position="92"/>
        <end position="323"/>
    </location>
</feature>
<comment type="caution">
    <text evidence="3">The sequence shown here is derived from an EMBL/GenBank/DDBJ whole genome shotgun (WGS) entry which is preliminary data.</text>
</comment>
<dbReference type="Proteomes" id="UP000183809">
    <property type="component" value="Unassembled WGS sequence"/>
</dbReference>
<accession>A0A1J9S7G7</accession>